<reference evidence="2 3" key="1">
    <citation type="journal article" date="2018" name="MBio">
        <title>Comparative Genomics Reveals the Core Gene Toolbox for the Fungus-Insect Symbiosis.</title>
        <authorList>
            <person name="Wang Y."/>
            <person name="Stata M."/>
            <person name="Wang W."/>
            <person name="Stajich J.E."/>
            <person name="White M.M."/>
            <person name="Moncalvo J.M."/>
        </authorList>
    </citation>
    <scope>NUCLEOTIDE SEQUENCE [LARGE SCALE GENOMIC DNA]</scope>
    <source>
        <strain evidence="2 3">SWE-8-4</strain>
    </source>
</reference>
<feature type="compositionally biased region" description="Polar residues" evidence="1">
    <location>
        <begin position="289"/>
        <end position="314"/>
    </location>
</feature>
<dbReference type="AlphaFoldDB" id="A0A2T9YKW6"/>
<keyword evidence="3" id="KW-1185">Reference proteome</keyword>
<sequence>MQQDMQEKFFEAINDLTKKVQFLYIEREQQGAQQAQDMEVLNIECDNPHEKVGAPMVEIESYPNLIEAIPSLETDFFRSLIPEEERKEIIYECPKFLGMNTLLLHLMKQLLRPPIDDYVHRKLKSPNTMIQVNEDLEFCNMMRELLSDVASSITQKKINNLHKLMELPGRHSKRFNNEHGWKEEPLLSAPAECVYHSTSSAYTTQNAIQTSANISNSAQTALSKATRILHQIQDSVQESEFGEAKGFDEEKLYKFQRNKCKATYSGEFKYFLRKEAKFSQVWSSADPASTSIQAENKQGSQQCDNQGDCSSSSKECNRVDKEHNIGVLHPVLYHTKKNKRPLSSPGLQKAQQLCRGEEFQNGIPDSHMQNNQEKGLYNLSVPKERFYAHSDTPEIFIKRKLKQSTIKAYKSEPLKLVTDKDRVVKKNFFIESMKFLNESNLIKVTNNFVGIKSIIDHFKTLGPTNNLNTKELTAKTCWLIAVCGFLRASDIHRVDDERTEILSNSIKLIICAPKEKRKSSPIERLVEIKAHSDEILCPIIAYKIYKQKIANISCPKPHVNNKNLMVSHLFKNTKDFKNPLTARAIGPTIAARTGISTDAILTQANWPSYYMFSSYYKLLNDLYSEIAESALSELN</sequence>
<evidence type="ECO:0000313" key="3">
    <source>
        <dbReference type="Proteomes" id="UP000245383"/>
    </source>
</evidence>
<dbReference type="Proteomes" id="UP000245383">
    <property type="component" value="Unassembled WGS sequence"/>
</dbReference>
<name>A0A2T9YKW6_9FUNG</name>
<comment type="caution">
    <text evidence="2">The sequence shown here is derived from an EMBL/GenBank/DDBJ whole genome shotgun (WGS) entry which is preliminary data.</text>
</comment>
<feature type="region of interest" description="Disordered" evidence="1">
    <location>
        <begin position="289"/>
        <end position="315"/>
    </location>
</feature>
<proteinExistence type="predicted"/>
<gene>
    <name evidence="2" type="ORF">BB561_003523</name>
</gene>
<dbReference type="STRING" id="133385.A0A2T9YKW6"/>
<accession>A0A2T9YKW6</accession>
<protein>
    <submittedName>
        <fullName evidence="2">Uncharacterized protein</fullName>
    </submittedName>
</protein>
<organism evidence="2 3">
    <name type="scientific">Smittium simulii</name>
    <dbReference type="NCBI Taxonomy" id="133385"/>
    <lineage>
        <taxon>Eukaryota</taxon>
        <taxon>Fungi</taxon>
        <taxon>Fungi incertae sedis</taxon>
        <taxon>Zoopagomycota</taxon>
        <taxon>Kickxellomycotina</taxon>
        <taxon>Harpellomycetes</taxon>
        <taxon>Harpellales</taxon>
        <taxon>Legeriomycetaceae</taxon>
        <taxon>Smittium</taxon>
    </lineage>
</organism>
<evidence type="ECO:0000256" key="1">
    <source>
        <dbReference type="SAM" id="MobiDB-lite"/>
    </source>
</evidence>
<dbReference type="EMBL" id="MBFR01000143">
    <property type="protein sequence ID" value="PVU92980.1"/>
    <property type="molecule type" value="Genomic_DNA"/>
</dbReference>
<evidence type="ECO:0000313" key="2">
    <source>
        <dbReference type="EMBL" id="PVU92980.1"/>
    </source>
</evidence>